<dbReference type="Proteomes" id="UP000706039">
    <property type="component" value="Unassembled WGS sequence"/>
</dbReference>
<gene>
    <name evidence="2" type="ORF">K7G82_20270</name>
</gene>
<sequence length="190" mass="21169">MCWRVARRGKAIEADTPPEKNSAGPADALVALLYAELRTIARREHWRAGAPQTLQTTALINEAYMKLRKRDGWESQSHFLGCAATAIRHILIDAARARMASKRDAPTYSFTQSLDSLAAAIPEDAEVVKLGDALKALSEVEPELAQVVDCRFFAGLDEKETADILGVSDRTVRRWWIRARAWIHREMAAA</sequence>
<name>A0ABS7PTI8_9SPHN</name>
<evidence type="ECO:0000259" key="1">
    <source>
        <dbReference type="Pfam" id="PF07638"/>
    </source>
</evidence>
<organism evidence="2 3">
    <name type="scientific">Sphingomonas colocasiae</name>
    <dbReference type="NCBI Taxonomy" id="1848973"/>
    <lineage>
        <taxon>Bacteria</taxon>
        <taxon>Pseudomonadati</taxon>
        <taxon>Pseudomonadota</taxon>
        <taxon>Alphaproteobacteria</taxon>
        <taxon>Sphingomonadales</taxon>
        <taxon>Sphingomonadaceae</taxon>
        <taxon>Sphingomonas</taxon>
    </lineage>
</organism>
<dbReference type="NCBIfam" id="TIGR02937">
    <property type="entry name" value="sigma70-ECF"/>
    <property type="match status" value="1"/>
</dbReference>
<accession>A0ABS7PTI8</accession>
<protein>
    <submittedName>
        <fullName evidence="2">Sigma-70 family RNA polymerase sigma factor</fullName>
    </submittedName>
</protein>
<proteinExistence type="predicted"/>
<dbReference type="NCBIfam" id="TIGR02999">
    <property type="entry name" value="Sig-70_X6"/>
    <property type="match status" value="1"/>
</dbReference>
<evidence type="ECO:0000313" key="3">
    <source>
        <dbReference type="Proteomes" id="UP000706039"/>
    </source>
</evidence>
<dbReference type="InterPro" id="IPR013324">
    <property type="entry name" value="RNA_pol_sigma_r3/r4-like"/>
</dbReference>
<evidence type="ECO:0000313" key="2">
    <source>
        <dbReference type="EMBL" id="MBY8824650.1"/>
    </source>
</evidence>
<comment type="caution">
    <text evidence="2">The sequence shown here is derived from an EMBL/GenBank/DDBJ whole genome shotgun (WGS) entry which is preliminary data.</text>
</comment>
<dbReference type="InterPro" id="IPR014284">
    <property type="entry name" value="RNA_pol_sigma-70_dom"/>
</dbReference>
<dbReference type="Gene3D" id="1.10.10.10">
    <property type="entry name" value="Winged helix-like DNA-binding domain superfamily/Winged helix DNA-binding domain"/>
    <property type="match status" value="1"/>
</dbReference>
<dbReference type="InterPro" id="IPR036388">
    <property type="entry name" value="WH-like_DNA-bd_sf"/>
</dbReference>
<dbReference type="InterPro" id="IPR011517">
    <property type="entry name" value="RNA_pol_sigma70_ECF-like"/>
</dbReference>
<reference evidence="2 3" key="1">
    <citation type="submission" date="2021-08" db="EMBL/GenBank/DDBJ databases">
        <authorList>
            <person name="Tuo L."/>
        </authorList>
    </citation>
    <scope>NUCLEOTIDE SEQUENCE [LARGE SCALE GENOMIC DNA]</scope>
    <source>
        <strain evidence="2 3">JCM 31229</strain>
    </source>
</reference>
<dbReference type="Pfam" id="PF07638">
    <property type="entry name" value="Sigma70_ECF"/>
    <property type="match status" value="1"/>
</dbReference>
<keyword evidence="3" id="KW-1185">Reference proteome</keyword>
<dbReference type="EMBL" id="JAINVV010000009">
    <property type="protein sequence ID" value="MBY8824650.1"/>
    <property type="molecule type" value="Genomic_DNA"/>
</dbReference>
<dbReference type="SUPFAM" id="SSF88659">
    <property type="entry name" value="Sigma3 and sigma4 domains of RNA polymerase sigma factors"/>
    <property type="match status" value="1"/>
</dbReference>
<feature type="domain" description="RNA polymerase sigma-70 ECF-like HTH" evidence="1">
    <location>
        <begin position="26"/>
        <end position="188"/>
    </location>
</feature>
<dbReference type="InterPro" id="IPR053812">
    <property type="entry name" value="HTH_Sigma70_ECF-like"/>
</dbReference>